<name>A0AAE9YY32_9GAMM</name>
<gene>
    <name evidence="5" type="ORF">SG34_016615</name>
</gene>
<dbReference type="InterPro" id="IPR029062">
    <property type="entry name" value="Class_I_gatase-like"/>
</dbReference>
<dbReference type="Proteomes" id="UP000032352">
    <property type="component" value="Chromosome"/>
</dbReference>
<dbReference type="SUPFAM" id="SSF46689">
    <property type="entry name" value="Homeodomain-like"/>
    <property type="match status" value="2"/>
</dbReference>
<dbReference type="AlphaFoldDB" id="A0AAE9YY32"/>
<dbReference type="EMBL" id="CP059733">
    <property type="protein sequence ID" value="WDE03048.1"/>
    <property type="molecule type" value="Genomic_DNA"/>
</dbReference>
<dbReference type="Gene3D" id="1.10.10.60">
    <property type="entry name" value="Homeodomain-like"/>
    <property type="match status" value="1"/>
</dbReference>
<feature type="domain" description="HTH araC/xylS-type" evidence="4">
    <location>
        <begin position="213"/>
        <end position="311"/>
    </location>
</feature>
<organism evidence="5 6">
    <name type="scientific">Thalassomonas viridans</name>
    <dbReference type="NCBI Taxonomy" id="137584"/>
    <lineage>
        <taxon>Bacteria</taxon>
        <taxon>Pseudomonadati</taxon>
        <taxon>Pseudomonadota</taxon>
        <taxon>Gammaproteobacteria</taxon>
        <taxon>Alteromonadales</taxon>
        <taxon>Colwelliaceae</taxon>
        <taxon>Thalassomonas</taxon>
    </lineage>
</organism>
<dbReference type="GO" id="GO:0003700">
    <property type="term" value="F:DNA-binding transcription factor activity"/>
    <property type="evidence" value="ECO:0007669"/>
    <property type="project" value="InterPro"/>
</dbReference>
<dbReference type="PANTHER" id="PTHR46796">
    <property type="entry name" value="HTH-TYPE TRANSCRIPTIONAL ACTIVATOR RHAS-RELATED"/>
    <property type="match status" value="1"/>
</dbReference>
<dbReference type="InterPro" id="IPR018060">
    <property type="entry name" value="HTH_AraC"/>
</dbReference>
<dbReference type="GO" id="GO:0043565">
    <property type="term" value="F:sequence-specific DNA binding"/>
    <property type="evidence" value="ECO:0007669"/>
    <property type="project" value="InterPro"/>
</dbReference>
<evidence type="ECO:0000256" key="1">
    <source>
        <dbReference type="ARBA" id="ARBA00023015"/>
    </source>
</evidence>
<dbReference type="SUPFAM" id="SSF52317">
    <property type="entry name" value="Class I glutamine amidotransferase-like"/>
    <property type="match status" value="1"/>
</dbReference>
<keyword evidence="1" id="KW-0805">Transcription regulation</keyword>
<dbReference type="InterPro" id="IPR050204">
    <property type="entry name" value="AraC_XylS_family_regulators"/>
</dbReference>
<evidence type="ECO:0000313" key="5">
    <source>
        <dbReference type="EMBL" id="WDE03048.1"/>
    </source>
</evidence>
<dbReference type="KEGG" id="tvd:SG34_016615"/>
<dbReference type="Pfam" id="PF12833">
    <property type="entry name" value="HTH_18"/>
    <property type="match status" value="1"/>
</dbReference>
<dbReference type="Gene3D" id="3.40.50.880">
    <property type="match status" value="1"/>
</dbReference>
<sequence length="320" mass="35384">MSNLEPYTSRRPSITFLSYNEKPSFSLGCAYELFSNNIANVANWYDADVQLWTACLGEDSSARQSLFERDSILISDAILPLCVEEQPLLDLITALYQSGKRLIALGTGIELLAKTGLLDGKTVATDPRYVDEQLAQYPAVNFNAEMLFSGEDNIYCAPSSVAALKLGIHLISLDFDQVTATKVAKILSVPAIQLKNPPKLTKSSNAKGIKRLLLAMEWAEKNLSKIDSLDQLANKAFMSRRSFDRQFRASFNQSPKEWLTAKRLSLAISYLEGGELCIEEIAGVSGFGSAVNFRNNFRNNMGISPTEYRSTFSSQMVKSA</sequence>
<protein>
    <submittedName>
        <fullName evidence="5">Helix-turn-helix domain-containing protein</fullName>
    </submittedName>
</protein>
<proteinExistence type="predicted"/>
<evidence type="ECO:0000256" key="2">
    <source>
        <dbReference type="ARBA" id="ARBA00023125"/>
    </source>
</evidence>
<reference evidence="5 6" key="1">
    <citation type="journal article" date="2015" name="Genome Announc.">
        <title>Draft Genome Sequences of Marine Isolates of Thalassomonas viridans and Thalassomonas actiniarum.</title>
        <authorList>
            <person name="Olonade I."/>
            <person name="van Zyl L.J."/>
            <person name="Trindade M."/>
        </authorList>
    </citation>
    <scope>NUCLEOTIDE SEQUENCE [LARGE SCALE GENOMIC DNA]</scope>
    <source>
        <strain evidence="5 6">XOM25</strain>
    </source>
</reference>
<dbReference type="InterPro" id="IPR009057">
    <property type="entry name" value="Homeodomain-like_sf"/>
</dbReference>
<dbReference type="SMART" id="SM00342">
    <property type="entry name" value="HTH_ARAC"/>
    <property type="match status" value="1"/>
</dbReference>
<evidence type="ECO:0000259" key="4">
    <source>
        <dbReference type="PROSITE" id="PS01124"/>
    </source>
</evidence>
<evidence type="ECO:0000313" key="6">
    <source>
        <dbReference type="Proteomes" id="UP000032352"/>
    </source>
</evidence>
<evidence type="ECO:0000256" key="3">
    <source>
        <dbReference type="ARBA" id="ARBA00023163"/>
    </source>
</evidence>
<keyword evidence="6" id="KW-1185">Reference proteome</keyword>
<dbReference type="RefSeq" id="WP_044840821.1">
    <property type="nucleotide sequence ID" value="NZ_CP059733.1"/>
</dbReference>
<keyword evidence="3" id="KW-0804">Transcription</keyword>
<keyword evidence="2" id="KW-0238">DNA-binding</keyword>
<accession>A0AAE9YY32</accession>
<reference evidence="5 6" key="2">
    <citation type="journal article" date="2022" name="Mar. Drugs">
        <title>Bioassay-Guided Fractionation Leads to the Detection of Cholic Acid Generated by the Rare Thalassomonas sp.</title>
        <authorList>
            <person name="Pheiffer F."/>
            <person name="Schneider Y.K."/>
            <person name="Hansen E.H."/>
            <person name="Andersen J.H."/>
            <person name="Isaksson J."/>
            <person name="Busche T."/>
            <person name="R C."/>
            <person name="Kalinowski J."/>
            <person name="Zyl L.V."/>
            <person name="Trindade M."/>
        </authorList>
    </citation>
    <scope>NUCLEOTIDE SEQUENCE [LARGE SCALE GENOMIC DNA]</scope>
    <source>
        <strain evidence="5 6">XOM25</strain>
    </source>
</reference>
<dbReference type="PROSITE" id="PS01124">
    <property type="entry name" value="HTH_ARAC_FAMILY_2"/>
    <property type="match status" value="1"/>
</dbReference>